<dbReference type="GO" id="GO:0000287">
    <property type="term" value="F:magnesium ion binding"/>
    <property type="evidence" value="ECO:0007669"/>
    <property type="project" value="UniProtKB-UniRule"/>
</dbReference>
<dbReference type="Pfam" id="PF00205">
    <property type="entry name" value="TPP_enzyme_M"/>
    <property type="match status" value="1"/>
</dbReference>
<evidence type="ECO:0000259" key="14">
    <source>
        <dbReference type="Pfam" id="PF02775"/>
    </source>
</evidence>
<keyword evidence="6 12" id="KW-0808">Transferase</keyword>
<evidence type="ECO:0000256" key="11">
    <source>
        <dbReference type="ARBA" id="ARBA00048670"/>
    </source>
</evidence>
<dbReference type="GO" id="GO:0009099">
    <property type="term" value="P:L-valine biosynthetic process"/>
    <property type="evidence" value="ECO:0007669"/>
    <property type="project" value="UniProtKB-UniPathway"/>
</dbReference>
<feature type="domain" description="Thiamine pyrophosphate enzyme central" evidence="13">
    <location>
        <begin position="191"/>
        <end position="325"/>
    </location>
</feature>
<dbReference type="InterPro" id="IPR029035">
    <property type="entry name" value="DHS-like_NAD/FAD-binding_dom"/>
</dbReference>
<dbReference type="InterPro" id="IPR039368">
    <property type="entry name" value="AHAS_TPP"/>
</dbReference>
<dbReference type="InterPro" id="IPR029061">
    <property type="entry name" value="THDP-binding"/>
</dbReference>
<dbReference type="InterPro" id="IPR012000">
    <property type="entry name" value="Thiamin_PyroP_enz_cen_dom"/>
</dbReference>
<keyword evidence="8 12" id="KW-0460">Magnesium</keyword>
<dbReference type="Pfam" id="PF02775">
    <property type="entry name" value="TPP_enzyme_C"/>
    <property type="match status" value="1"/>
</dbReference>
<dbReference type="NCBIfam" id="TIGR00118">
    <property type="entry name" value="acolac_lg"/>
    <property type="match status" value="1"/>
</dbReference>
<evidence type="ECO:0000313" key="17">
    <source>
        <dbReference type="Proteomes" id="UP000199820"/>
    </source>
</evidence>
<dbReference type="FunFam" id="3.40.50.970:FF:000007">
    <property type="entry name" value="Acetolactate synthase"/>
    <property type="match status" value="1"/>
</dbReference>
<comment type="cofactor">
    <cofactor evidence="12">
        <name>thiamine diphosphate</name>
        <dbReference type="ChEBI" id="CHEBI:58937"/>
    </cofactor>
    <text evidence="12">Binds 1 thiamine pyrophosphate per subunit.</text>
</comment>
<comment type="cofactor">
    <cofactor evidence="12">
        <name>Mg(2+)</name>
        <dbReference type="ChEBI" id="CHEBI:18420"/>
    </cofactor>
    <text evidence="12">Binds 1 Mg(2+) ion per subunit.</text>
</comment>
<evidence type="ECO:0000256" key="5">
    <source>
        <dbReference type="ARBA" id="ARBA00022605"/>
    </source>
</evidence>
<dbReference type="Pfam" id="PF02776">
    <property type="entry name" value="TPP_enzyme_N"/>
    <property type="match status" value="1"/>
</dbReference>
<dbReference type="RefSeq" id="WP_074650286.1">
    <property type="nucleotide sequence ID" value="NZ_FOIL01000056.1"/>
</dbReference>
<dbReference type="STRING" id="1526.SAMN02910262_00351"/>
<feature type="domain" description="Thiamine pyrophosphate enzyme N-terminal TPP-binding" evidence="15">
    <location>
        <begin position="4"/>
        <end position="120"/>
    </location>
</feature>
<evidence type="ECO:0000259" key="15">
    <source>
        <dbReference type="Pfam" id="PF02776"/>
    </source>
</evidence>
<comment type="catalytic activity">
    <reaction evidence="11 12">
        <text>2 pyruvate + H(+) = (2S)-2-acetolactate + CO2</text>
        <dbReference type="Rhea" id="RHEA:25249"/>
        <dbReference type="ChEBI" id="CHEBI:15361"/>
        <dbReference type="ChEBI" id="CHEBI:15378"/>
        <dbReference type="ChEBI" id="CHEBI:16526"/>
        <dbReference type="ChEBI" id="CHEBI:58476"/>
        <dbReference type="EC" id="2.2.1.6"/>
    </reaction>
</comment>
<feature type="domain" description="Thiamine pyrophosphate enzyme TPP-binding" evidence="14">
    <location>
        <begin position="380"/>
        <end position="529"/>
    </location>
</feature>
<accession>A0A1I0HR40</accession>
<evidence type="ECO:0000256" key="6">
    <source>
        <dbReference type="ARBA" id="ARBA00022679"/>
    </source>
</evidence>
<dbReference type="CDD" id="cd07035">
    <property type="entry name" value="TPP_PYR_POX_like"/>
    <property type="match status" value="1"/>
</dbReference>
<keyword evidence="17" id="KW-1185">Reference proteome</keyword>
<evidence type="ECO:0000256" key="7">
    <source>
        <dbReference type="ARBA" id="ARBA00022723"/>
    </source>
</evidence>
<dbReference type="GO" id="GO:0050660">
    <property type="term" value="F:flavin adenine dinucleotide binding"/>
    <property type="evidence" value="ECO:0007669"/>
    <property type="project" value="InterPro"/>
</dbReference>
<dbReference type="SUPFAM" id="SSF52467">
    <property type="entry name" value="DHS-like NAD/FAD-binding domain"/>
    <property type="match status" value="1"/>
</dbReference>
<dbReference type="InterPro" id="IPR012846">
    <property type="entry name" value="Acetolactate_synth_lsu"/>
</dbReference>
<evidence type="ECO:0000256" key="4">
    <source>
        <dbReference type="ARBA" id="ARBA00013145"/>
    </source>
</evidence>
<dbReference type="GO" id="GO:0003984">
    <property type="term" value="F:acetolactate synthase activity"/>
    <property type="evidence" value="ECO:0007669"/>
    <property type="project" value="UniProtKB-EC"/>
</dbReference>
<dbReference type="SUPFAM" id="SSF52518">
    <property type="entry name" value="Thiamin diphosphate-binding fold (THDP-binding)"/>
    <property type="match status" value="2"/>
</dbReference>
<evidence type="ECO:0000256" key="2">
    <source>
        <dbReference type="ARBA" id="ARBA00005025"/>
    </source>
</evidence>
<keyword evidence="9 12" id="KW-0786">Thiamine pyrophosphate</keyword>
<dbReference type="OrthoDB" id="4494979at2"/>
<dbReference type="Gene3D" id="3.40.50.970">
    <property type="match status" value="2"/>
</dbReference>
<dbReference type="EMBL" id="FOIL01000056">
    <property type="protein sequence ID" value="SET86509.1"/>
    <property type="molecule type" value="Genomic_DNA"/>
</dbReference>
<dbReference type="Gene3D" id="3.40.50.1220">
    <property type="entry name" value="TPP-binding domain"/>
    <property type="match status" value="1"/>
</dbReference>
<evidence type="ECO:0000256" key="9">
    <source>
        <dbReference type="ARBA" id="ARBA00023052"/>
    </source>
</evidence>
<reference evidence="16 17" key="1">
    <citation type="submission" date="2016-10" db="EMBL/GenBank/DDBJ databases">
        <authorList>
            <person name="de Groot N.N."/>
        </authorList>
    </citation>
    <scope>NUCLEOTIDE SEQUENCE [LARGE SCALE GENOMIC DNA]</scope>
    <source>
        <strain evidence="16 17">KH1P1</strain>
    </source>
</reference>
<dbReference type="AlphaFoldDB" id="A0A1I0HR40"/>
<evidence type="ECO:0000313" key="16">
    <source>
        <dbReference type="EMBL" id="SET86509.1"/>
    </source>
</evidence>
<dbReference type="Proteomes" id="UP000199820">
    <property type="component" value="Unassembled WGS sequence"/>
</dbReference>
<comment type="similarity">
    <text evidence="3 12">Belongs to the TPP enzyme family.</text>
</comment>
<name>A0A1I0HR40_9FIRM</name>
<dbReference type="UniPathway" id="UPA00047">
    <property type="reaction ID" value="UER00055"/>
</dbReference>
<dbReference type="GO" id="GO:0009097">
    <property type="term" value="P:isoleucine biosynthetic process"/>
    <property type="evidence" value="ECO:0007669"/>
    <property type="project" value="UniProtKB-UniPathway"/>
</dbReference>
<dbReference type="EC" id="2.2.1.6" evidence="4 12"/>
<dbReference type="InterPro" id="IPR045229">
    <property type="entry name" value="TPP_enz"/>
</dbReference>
<sequence>MKLKGARILIEELIHQGVSTVFGYPGGAVLDIYDELYKCADRIDHVITAHEQGACHAADGYARASGKVGVVIATSGPGATNLVTGIANANLDSVPLVAITGNVAVSALGRDSFQEVDIVGITQPVVKHNFMVRDITELEQTIKEAFRLANSGRKGPVLIDIPKNVQIAELEYGDAVLPARAVKPVLEYRRQEILEAIWNCKRPFIYCGGGVISAEAEAELLELSKRLNAPVGLSMMGRTAVPDSYPLNLGMTGMHGSYTANKAQTDCDLEIAVGVRFSDRATGDISEYAKKKTVIHIDIDKSELGKNVSPNLRVQGNVKEIMADLLLDIPQQSHPSWMRQIEEYKKVPASEPPRTGEFIPKNIIETVRKTAKDSTVVATDVGQHQIWTCQYYDFEKPRTLLTSGGLGTMGYGLGAAVGGCIANRRERTILFTSEGSFAMNCNELCTVVSQELPITIVILHNGVLGMVRQWQGIFYGQRYSQTTLNRKTDFVKLAEAYGLRGFRASSIDELEAVLQETEKDPKGAYLIDCLIDKDEKVFPMIPPGRSVKDIILRD</sequence>
<gene>
    <name evidence="16" type="ORF">SAMN04487771_10569</name>
</gene>
<keyword evidence="10 12" id="KW-0100">Branched-chain amino acid biosynthesis</keyword>
<dbReference type="PANTHER" id="PTHR18968:SF13">
    <property type="entry name" value="ACETOLACTATE SYNTHASE CATALYTIC SUBUNIT, MITOCHONDRIAL"/>
    <property type="match status" value="1"/>
</dbReference>
<evidence type="ECO:0000256" key="1">
    <source>
        <dbReference type="ARBA" id="ARBA00004974"/>
    </source>
</evidence>
<comment type="pathway">
    <text evidence="1 12">Amino-acid biosynthesis; L-isoleucine biosynthesis; L-isoleucine from 2-oxobutanoate: step 1/4.</text>
</comment>
<dbReference type="eggNOG" id="COG0028">
    <property type="taxonomic scope" value="Bacteria"/>
</dbReference>
<keyword evidence="7 12" id="KW-0479">Metal-binding</keyword>
<dbReference type="PANTHER" id="PTHR18968">
    <property type="entry name" value="THIAMINE PYROPHOSPHATE ENZYMES"/>
    <property type="match status" value="1"/>
</dbReference>
<dbReference type="GO" id="GO:0005948">
    <property type="term" value="C:acetolactate synthase complex"/>
    <property type="evidence" value="ECO:0007669"/>
    <property type="project" value="TreeGrafter"/>
</dbReference>
<dbReference type="UniPathway" id="UPA00049">
    <property type="reaction ID" value="UER00059"/>
</dbReference>
<proteinExistence type="inferred from homology"/>
<keyword evidence="5 12" id="KW-0028">Amino-acid biosynthesis</keyword>
<dbReference type="InterPro" id="IPR012001">
    <property type="entry name" value="Thiamin_PyroP_enz_TPP-bd_dom"/>
</dbReference>
<dbReference type="CDD" id="cd02015">
    <property type="entry name" value="TPP_AHAS"/>
    <property type="match status" value="1"/>
</dbReference>
<dbReference type="InterPro" id="IPR011766">
    <property type="entry name" value="TPP_enzyme_TPP-bd"/>
</dbReference>
<evidence type="ECO:0000256" key="10">
    <source>
        <dbReference type="ARBA" id="ARBA00023304"/>
    </source>
</evidence>
<evidence type="ECO:0000256" key="8">
    <source>
        <dbReference type="ARBA" id="ARBA00022842"/>
    </source>
</evidence>
<evidence type="ECO:0000256" key="12">
    <source>
        <dbReference type="RuleBase" id="RU003591"/>
    </source>
</evidence>
<dbReference type="GO" id="GO:0030976">
    <property type="term" value="F:thiamine pyrophosphate binding"/>
    <property type="evidence" value="ECO:0007669"/>
    <property type="project" value="UniProtKB-UniRule"/>
</dbReference>
<evidence type="ECO:0000259" key="13">
    <source>
        <dbReference type="Pfam" id="PF00205"/>
    </source>
</evidence>
<protein>
    <recommendedName>
        <fullName evidence="4 12">Acetolactate synthase</fullName>
        <ecNumber evidence="4 12">2.2.1.6</ecNumber>
    </recommendedName>
</protein>
<evidence type="ECO:0000256" key="3">
    <source>
        <dbReference type="ARBA" id="ARBA00007812"/>
    </source>
</evidence>
<comment type="pathway">
    <text evidence="2 12">Amino-acid biosynthesis; L-valine biosynthesis; L-valine from pyruvate: step 1/4.</text>
</comment>
<organism evidence="16 17">
    <name type="scientific">[Clostridium] aminophilum</name>
    <dbReference type="NCBI Taxonomy" id="1526"/>
    <lineage>
        <taxon>Bacteria</taxon>
        <taxon>Bacillati</taxon>
        <taxon>Bacillota</taxon>
        <taxon>Clostridia</taxon>
        <taxon>Lachnospirales</taxon>
        <taxon>Lachnospiraceae</taxon>
    </lineage>
</organism>